<dbReference type="InterPro" id="IPR000403">
    <property type="entry name" value="PI3/4_kinase_cat_dom"/>
</dbReference>
<keyword evidence="7" id="KW-0808">Transferase</keyword>
<dbReference type="OrthoDB" id="381190at2759"/>
<evidence type="ECO:0000256" key="7">
    <source>
        <dbReference type="ARBA" id="ARBA00022679"/>
    </source>
</evidence>
<dbReference type="GO" id="GO:0004674">
    <property type="term" value="F:protein serine/threonine kinase activity"/>
    <property type="evidence" value="ECO:0007669"/>
    <property type="project" value="UniProtKB-KW"/>
</dbReference>
<keyword evidence="14" id="KW-0539">Nucleus</keyword>
<dbReference type="Gene3D" id="3.30.1010.10">
    <property type="entry name" value="Phosphatidylinositol 3-kinase Catalytic Subunit, Chain A, domain 4"/>
    <property type="match status" value="1"/>
</dbReference>
<evidence type="ECO:0000256" key="13">
    <source>
        <dbReference type="ARBA" id="ARBA00023204"/>
    </source>
</evidence>
<dbReference type="SUPFAM" id="SSF48371">
    <property type="entry name" value="ARM repeat"/>
    <property type="match status" value="1"/>
</dbReference>
<dbReference type="InterPro" id="IPR056802">
    <property type="entry name" value="ATR-like_M-HEAT"/>
</dbReference>
<comment type="function">
    <text evidence="16">Serine/threonine protein kinase which activates checkpoint signaling upon genotoxic stresses such as ionizing radiation (IR), ultraviolet light (UV), or DNA replication stalling, thereby acting as a DNA damage sensor. Recognizes the substrate consensus sequence [ST]-Q. Phosphorylates histone H2A to form H2AS128ph (gamma-H2A) at sites of DNA damage, involved in the regulation of DNA damage response mechanism. Required for the control of telomere length and genome stability.</text>
</comment>
<dbReference type="Pfam" id="PF23593">
    <property type="entry name" value="HEAT_ATR"/>
    <property type="match status" value="1"/>
</dbReference>
<keyword evidence="8" id="KW-0547">Nucleotide-binding</keyword>
<dbReference type="InterPro" id="IPR018936">
    <property type="entry name" value="PI3/4_kinase_CS"/>
</dbReference>
<dbReference type="EMBL" id="ML991783">
    <property type="protein sequence ID" value="KAF2236726.1"/>
    <property type="molecule type" value="Genomic_DNA"/>
</dbReference>
<dbReference type="Gene3D" id="1.25.40.10">
    <property type="entry name" value="Tetratricopeptide repeat domain"/>
    <property type="match status" value="1"/>
</dbReference>
<dbReference type="InterPro" id="IPR050517">
    <property type="entry name" value="DDR_Repair_Kinase"/>
</dbReference>
<dbReference type="Pfam" id="PF02259">
    <property type="entry name" value="FAT"/>
    <property type="match status" value="1"/>
</dbReference>
<evidence type="ECO:0000256" key="6">
    <source>
        <dbReference type="ARBA" id="ARBA00022527"/>
    </source>
</evidence>
<gene>
    <name evidence="25" type="ORF">EV356DRAFT_530634</name>
</gene>
<keyword evidence="11" id="KW-0067">ATP-binding</keyword>
<evidence type="ECO:0000256" key="5">
    <source>
        <dbReference type="ARBA" id="ARBA00021345"/>
    </source>
</evidence>
<proteinExistence type="inferred from homology"/>
<evidence type="ECO:0000256" key="20">
    <source>
        <dbReference type="ARBA" id="ARBA00047899"/>
    </source>
</evidence>
<keyword evidence="10" id="KW-0418">Kinase</keyword>
<comment type="similarity">
    <text evidence="2">Belongs to the PI3/PI4-kinase family. ATM subfamily.</text>
</comment>
<comment type="catalytic activity">
    <reaction evidence="20">
        <text>L-threonyl-[protein] + ATP = O-phospho-L-threonyl-[protein] + ADP + H(+)</text>
        <dbReference type="Rhea" id="RHEA:46608"/>
        <dbReference type="Rhea" id="RHEA-COMP:11060"/>
        <dbReference type="Rhea" id="RHEA-COMP:11605"/>
        <dbReference type="ChEBI" id="CHEBI:15378"/>
        <dbReference type="ChEBI" id="CHEBI:30013"/>
        <dbReference type="ChEBI" id="CHEBI:30616"/>
        <dbReference type="ChEBI" id="CHEBI:61977"/>
        <dbReference type="ChEBI" id="CHEBI:456216"/>
        <dbReference type="EC" id="2.7.11.1"/>
    </reaction>
</comment>
<feature type="domain" description="FATC" evidence="24">
    <location>
        <begin position="2397"/>
        <end position="2429"/>
    </location>
</feature>
<evidence type="ECO:0000256" key="2">
    <source>
        <dbReference type="ARBA" id="ARBA00010769"/>
    </source>
</evidence>
<evidence type="ECO:0000256" key="10">
    <source>
        <dbReference type="ARBA" id="ARBA00022777"/>
    </source>
</evidence>
<dbReference type="FunFam" id="1.10.1070.11:FF:000031">
    <property type="entry name" value="Phosphatidyl inositol 3-kinase"/>
    <property type="match status" value="1"/>
</dbReference>
<keyword evidence="6" id="KW-0723">Serine/threonine-protein kinase</keyword>
<dbReference type="InterPro" id="IPR003151">
    <property type="entry name" value="PIK-rel_kinase_FAT"/>
</dbReference>
<keyword evidence="13" id="KW-0234">DNA repair</keyword>
<evidence type="ECO:0000259" key="24">
    <source>
        <dbReference type="PROSITE" id="PS51190"/>
    </source>
</evidence>
<name>A0A6A6HF23_VIRVR</name>
<evidence type="ECO:0000256" key="12">
    <source>
        <dbReference type="ARBA" id="ARBA00022853"/>
    </source>
</evidence>
<dbReference type="GO" id="GO:0000077">
    <property type="term" value="P:DNA damage checkpoint signaling"/>
    <property type="evidence" value="ECO:0007669"/>
    <property type="project" value="TreeGrafter"/>
</dbReference>
<dbReference type="Pfam" id="PF02260">
    <property type="entry name" value="FATC"/>
    <property type="match status" value="1"/>
</dbReference>
<dbReference type="CDD" id="cd00892">
    <property type="entry name" value="PIKKc_ATR"/>
    <property type="match status" value="1"/>
</dbReference>
<protein>
    <recommendedName>
        <fullName evidence="5">Serine/threonine-protein kinase MEC1</fullName>
        <ecNumber evidence="4">2.7.11.1</ecNumber>
    </recommendedName>
    <alternativeName>
        <fullName evidence="19">ATR homolog</fullName>
    </alternativeName>
    <alternativeName>
        <fullName evidence="18">DNA-damage checkpoint kinase MEC1</fullName>
    </alternativeName>
    <alternativeName>
        <fullName evidence="17">Mitosis entry checkpoint protein 1</fullName>
    </alternativeName>
</protein>
<dbReference type="InterPro" id="IPR058681">
    <property type="entry name" value="HEAT_MEC1_N"/>
</dbReference>
<evidence type="ECO:0000313" key="26">
    <source>
        <dbReference type="Proteomes" id="UP000800092"/>
    </source>
</evidence>
<dbReference type="InterPro" id="IPR003152">
    <property type="entry name" value="FATC_dom"/>
</dbReference>
<dbReference type="InterPro" id="IPR014009">
    <property type="entry name" value="PIK_FAT"/>
</dbReference>
<dbReference type="InterPro" id="IPR012993">
    <property type="entry name" value="UME"/>
</dbReference>
<feature type="domain" description="FAT" evidence="23">
    <location>
        <begin position="1404"/>
        <end position="1975"/>
    </location>
</feature>
<dbReference type="Gene3D" id="1.10.1070.11">
    <property type="entry name" value="Phosphatidylinositol 3-/4-kinase, catalytic domain"/>
    <property type="match status" value="1"/>
</dbReference>
<dbReference type="PROSITE" id="PS51189">
    <property type="entry name" value="FAT"/>
    <property type="match status" value="1"/>
</dbReference>
<evidence type="ECO:0000256" key="9">
    <source>
        <dbReference type="ARBA" id="ARBA00022763"/>
    </source>
</evidence>
<dbReference type="GO" id="GO:0006281">
    <property type="term" value="P:DNA repair"/>
    <property type="evidence" value="ECO:0007669"/>
    <property type="project" value="UniProtKB-KW"/>
</dbReference>
<comment type="subunit">
    <text evidence="3">Associates with DNA double-strand breaks.</text>
</comment>
<dbReference type="SUPFAM" id="SSF56112">
    <property type="entry name" value="Protein kinase-like (PK-like)"/>
    <property type="match status" value="1"/>
</dbReference>
<dbReference type="InterPro" id="IPR016024">
    <property type="entry name" value="ARM-type_fold"/>
</dbReference>
<dbReference type="GO" id="GO:0005524">
    <property type="term" value="F:ATP binding"/>
    <property type="evidence" value="ECO:0007669"/>
    <property type="project" value="UniProtKB-KW"/>
</dbReference>
<keyword evidence="15" id="KW-0469">Meiosis</keyword>
<evidence type="ECO:0000256" key="11">
    <source>
        <dbReference type="ARBA" id="ARBA00022840"/>
    </source>
</evidence>
<evidence type="ECO:0000313" key="25">
    <source>
        <dbReference type="EMBL" id="KAF2236726.1"/>
    </source>
</evidence>
<dbReference type="Pfam" id="PF25385">
    <property type="entry name" value="HEAT_MEC1_N"/>
    <property type="match status" value="1"/>
</dbReference>
<evidence type="ECO:0000256" key="8">
    <source>
        <dbReference type="ARBA" id="ARBA00022741"/>
    </source>
</evidence>
<dbReference type="SMART" id="SM01343">
    <property type="entry name" value="FATC"/>
    <property type="match status" value="1"/>
</dbReference>
<dbReference type="SMART" id="SM00146">
    <property type="entry name" value="PI3Kc"/>
    <property type="match status" value="1"/>
</dbReference>
<comment type="subcellular location">
    <subcellularLocation>
        <location evidence="1">Nucleus</location>
    </subcellularLocation>
</comment>
<comment type="catalytic activity">
    <reaction evidence="21">
        <text>L-seryl-[protein] + ATP = O-phospho-L-seryl-[protein] + ADP + H(+)</text>
        <dbReference type="Rhea" id="RHEA:17989"/>
        <dbReference type="Rhea" id="RHEA-COMP:9863"/>
        <dbReference type="Rhea" id="RHEA-COMP:11604"/>
        <dbReference type="ChEBI" id="CHEBI:15378"/>
        <dbReference type="ChEBI" id="CHEBI:29999"/>
        <dbReference type="ChEBI" id="CHEBI:30616"/>
        <dbReference type="ChEBI" id="CHEBI:83421"/>
        <dbReference type="ChEBI" id="CHEBI:456216"/>
        <dbReference type="EC" id="2.7.11.1"/>
    </reaction>
</comment>
<feature type="domain" description="PI3K/PI4K catalytic" evidence="22">
    <location>
        <begin position="2089"/>
        <end position="2417"/>
    </location>
</feature>
<evidence type="ECO:0000256" key="21">
    <source>
        <dbReference type="ARBA" id="ARBA00048679"/>
    </source>
</evidence>
<evidence type="ECO:0000256" key="15">
    <source>
        <dbReference type="ARBA" id="ARBA00023254"/>
    </source>
</evidence>
<dbReference type="InterPro" id="IPR011989">
    <property type="entry name" value="ARM-like"/>
</dbReference>
<dbReference type="GO" id="GO:0005634">
    <property type="term" value="C:nucleus"/>
    <property type="evidence" value="ECO:0007669"/>
    <property type="project" value="UniProtKB-SubCell"/>
</dbReference>
<accession>A0A6A6HF23</accession>
<keyword evidence="12" id="KW-0156">Chromatin regulator</keyword>
<evidence type="ECO:0000256" key="3">
    <source>
        <dbReference type="ARBA" id="ARBA00011370"/>
    </source>
</evidence>
<evidence type="ECO:0000256" key="17">
    <source>
        <dbReference type="ARBA" id="ARBA00029679"/>
    </source>
</evidence>
<dbReference type="GO" id="GO:0000723">
    <property type="term" value="P:telomere maintenance"/>
    <property type="evidence" value="ECO:0007669"/>
    <property type="project" value="TreeGrafter"/>
</dbReference>
<evidence type="ECO:0000256" key="16">
    <source>
        <dbReference type="ARBA" id="ARBA00025079"/>
    </source>
</evidence>
<dbReference type="PROSITE" id="PS50290">
    <property type="entry name" value="PI3_4_KINASE_3"/>
    <property type="match status" value="1"/>
</dbReference>
<keyword evidence="26" id="KW-1185">Reference proteome</keyword>
<dbReference type="InterPro" id="IPR011009">
    <property type="entry name" value="Kinase-like_dom_sf"/>
</dbReference>
<sequence>MGDTFGQLLQEILSNPPSEETDLEASYKLLRVVTEAGLETLPQHDPFTRRDHLIKQAQDSISVIEITVQRAPALLLYPNQGSNESSQSQLFFWILPRIFALLGNPQADELQSALQRLFSSLITSLVGISHLWQNAVTYVNVYRSCIDDLLSALRNLSESECDRPLSIDLPPAVPQDGAFSASHQSIAQKRIPQFHVSETMHACKLAFFMIQALLGVSKSWNGVSIPQIVVQDLRNCGVEWCYSLLQTYPLWHLWFGSSQSTEAFTESYIRLLRSLLPTQEPLRQANVLMQAIATVLSRNSEVPLLGTLQLEIAKSIFTVWELSLAMHTVKQLSMDHLTPILLKVQTSTSSRRGLSPELKLVIRHWLQKHSSGDQGLAEGLSQNYVDEVGIINSSKDTEFQAAFSRLGICQPSEHESRPTKRAKLTQITQNNAADSYNRLECEIGKILGESEEEPVNTVRADLTPRFLNLPEAEQMELLNIVARLPCAASVPQKTPESSISIPNCSRCDTIPSSESVDVEFKRLTRRAWKEQFFDKFQAQILEFFTTLVSSSEFQKTTNLRVQAMLVIRRLLHHSEFTDCLDLKSSAVGQFCLKSLHSTIRELRIVAGFTLSAFVRHEVCEKYRQDNRVLALDYLRQLSSRDEVNLLETIVFAWGQVAQVCGDEELNLVLLQLIDFLGHPNPLICGLAFNELQRLSEALDSHPAELLKPFSRSISVSVVKDLIGRPQKVQQLADLLQISVNHYLLATEHETLPFLVSAKRRDILERLAAAHGPETTIQDVCMQPRANLIAILSQLLLEPASDIQSGVMTSLCEVAPGFAEYDLASLVKLDSILIMCEMLKAAGDAGARRKPQVHRSIQQIAALTETRPAKSVAKQNRAILGFFEQHILGIMAHFSDVIEKGLAIHPMNEKRSCIRAIEELVSLSEGRIGIALPQIRACLQSALDIPALKELAFSAWATMVTKLGDDDISNIIDHTFAIVAQSWDTFSDKTAQKAYDTISFLIKNHESRLRESIETVPSLAGIPVFSKIEAEIARFKSSTDLDKKYLAFAKRCLDESSVIVAQALKELEPFLESHSQFLHESASSEDPNPLIGDLIRSILDACVTFKEDRRDISIASARCLGIIGCVDPTRIDSLRERRDILILSNFERAAEAIDFAALLLETVLVKAFRSATNARAQGFLAYAMQELLRFCGFHESLTPKSRNADDDSRAARWRKMPSSIRTTLTPFLNSRYLLTSNFAQKAIQSYPIFRKTLTHSLWLRSFTSDLLRKGKGDNAETIFSILSRVIHGQEITIAAFLLPFVVLNVVIGGTDIEAENIQKELLSILSESIAASTQSEVETIKQCSENVFRILDYMSRWMQEKKKILAQIQLTAERLGSSPPDAEIIRDTSQISSVERILSCVPAAVVSSRAMDCRSYARAAYHWEIHMRQEDDKCSALGLEYLSPSLHEHLQEIYAHIDEPDAVEGLSAVLDFVKPEQQLMEYVRLQQWDSVQAWYQIHHRRDPDNVDFQIQLSRSLYESGQNDALLDMIDRVQGQKESCAPELLAYAVETSWATGRWQDLEKYLKIAPQSESKARETEFDISIAEIIHHLHQGDFDRAEKTIRSSREGIVKSMSTSGTNSIQSCRDQLRGLHVLYELEIISGLPVSRSNERKVVRDRLDRRLPVLGTFVNDKQALLRLRRTAMELSRLQFNNLDRASTFTSSARIARKEGKMGTARSAIISAQNLEDESALIEHARMLWKDGQHRNAIKMLEGAIELEAFRPLDLDPDKDTLTESIPPDQNLLTARALLLWAKWLDTSGQTQSRIIIEKYQNAIRAFARWEKGHYHLGKHYNKLLESEKALPASKQSTAFLCGETAKLVIDNYTRSIAFGNKYIYQTLPRVITLWLEVASEAQQSTRATDSNHDQRQKVLDAIHRQLMKYCNRLPAFPFYTALPQLVSRISHPHPETWKVLQSIITKIISHHPQQAIWSIMAVVRSSNPERCSRGHNIMNNLKSSSKKGKGGSNGLDLRSLINHGQRLCDALLNACEVAVEPRTSHVSLSRNLGFHHPLAPCLLVVPVEAHFAVSLPTKMPQGIKNHKAFPREATTIAAFEDDVLVLSSLQRPRKLTVRGSDGKTYGLLCKPKDDLRKDQRLMEFNAMINRALKRETEASKRRLYIKTYAVTPLNEECGAIEWVEGLKPIRDIMHQIYRNRAVKVDYNEIRHILNAAIADNNEATLKKFWVERLVKHFYPVLHEWFVESFPEPEAWLAARLRYTRSCAVMSMVGHVLGLGDRHGENILLQEGNGGVFHVDFNCLFDKGLTFEKPELVPFRLTHNMVDAMGAYGYEGPFRKSAELTMRTLRSYEDTLMTILETFLYDPTQDFIGRKNRKTSAAGVPDTPGEVLDSVRAKLRGLMRGESVPLSVEGHVEALIKMAVDERNLASMYIGWCAFW</sequence>
<dbReference type="GO" id="GO:0005694">
    <property type="term" value="C:chromosome"/>
    <property type="evidence" value="ECO:0007669"/>
    <property type="project" value="TreeGrafter"/>
</dbReference>
<evidence type="ECO:0000259" key="23">
    <source>
        <dbReference type="PROSITE" id="PS51189"/>
    </source>
</evidence>
<dbReference type="Pfam" id="PF08064">
    <property type="entry name" value="UME"/>
    <property type="match status" value="1"/>
</dbReference>
<organism evidence="25 26">
    <name type="scientific">Viridothelium virens</name>
    <name type="common">Speckled blister lichen</name>
    <name type="synonym">Trypethelium virens</name>
    <dbReference type="NCBI Taxonomy" id="1048519"/>
    <lineage>
        <taxon>Eukaryota</taxon>
        <taxon>Fungi</taxon>
        <taxon>Dikarya</taxon>
        <taxon>Ascomycota</taxon>
        <taxon>Pezizomycotina</taxon>
        <taxon>Dothideomycetes</taxon>
        <taxon>Dothideomycetes incertae sedis</taxon>
        <taxon>Trypetheliales</taxon>
        <taxon>Trypetheliaceae</taxon>
        <taxon>Viridothelium</taxon>
    </lineage>
</organism>
<reference evidence="25" key="1">
    <citation type="journal article" date="2020" name="Stud. Mycol.">
        <title>101 Dothideomycetes genomes: a test case for predicting lifestyles and emergence of pathogens.</title>
        <authorList>
            <person name="Haridas S."/>
            <person name="Albert R."/>
            <person name="Binder M."/>
            <person name="Bloem J."/>
            <person name="Labutti K."/>
            <person name="Salamov A."/>
            <person name="Andreopoulos B."/>
            <person name="Baker S."/>
            <person name="Barry K."/>
            <person name="Bills G."/>
            <person name="Bluhm B."/>
            <person name="Cannon C."/>
            <person name="Castanera R."/>
            <person name="Culley D."/>
            <person name="Daum C."/>
            <person name="Ezra D."/>
            <person name="Gonzalez J."/>
            <person name="Henrissat B."/>
            <person name="Kuo A."/>
            <person name="Liang C."/>
            <person name="Lipzen A."/>
            <person name="Lutzoni F."/>
            <person name="Magnuson J."/>
            <person name="Mondo S."/>
            <person name="Nolan M."/>
            <person name="Ohm R."/>
            <person name="Pangilinan J."/>
            <person name="Park H.-J."/>
            <person name="Ramirez L."/>
            <person name="Alfaro M."/>
            <person name="Sun H."/>
            <person name="Tritt A."/>
            <person name="Yoshinaga Y."/>
            <person name="Zwiers L.-H."/>
            <person name="Turgeon B."/>
            <person name="Goodwin S."/>
            <person name="Spatafora J."/>
            <person name="Crous P."/>
            <person name="Grigoriev I."/>
        </authorList>
    </citation>
    <scope>NUCLEOTIDE SEQUENCE</scope>
    <source>
        <strain evidence="25">Tuck. ex Michener</strain>
    </source>
</reference>
<dbReference type="Pfam" id="PF25030">
    <property type="entry name" value="M-HEAT_ATR"/>
    <property type="match status" value="1"/>
</dbReference>
<evidence type="ECO:0000256" key="4">
    <source>
        <dbReference type="ARBA" id="ARBA00012513"/>
    </source>
</evidence>
<dbReference type="EC" id="2.7.11.1" evidence="4"/>
<dbReference type="InterPro" id="IPR011990">
    <property type="entry name" value="TPR-like_helical_dom_sf"/>
</dbReference>
<dbReference type="InterPro" id="IPR036940">
    <property type="entry name" value="PI3/4_kinase_cat_sf"/>
</dbReference>
<dbReference type="Pfam" id="PF00454">
    <property type="entry name" value="PI3_PI4_kinase"/>
    <property type="match status" value="1"/>
</dbReference>
<dbReference type="PROSITE" id="PS51190">
    <property type="entry name" value="FATC"/>
    <property type="match status" value="1"/>
</dbReference>
<evidence type="ECO:0000256" key="19">
    <source>
        <dbReference type="ARBA" id="ARBA00033001"/>
    </source>
</evidence>
<evidence type="ECO:0000256" key="18">
    <source>
        <dbReference type="ARBA" id="ARBA00030459"/>
    </source>
</evidence>
<dbReference type="Gene3D" id="1.25.10.10">
    <property type="entry name" value="Leucine-rich Repeat Variant"/>
    <property type="match status" value="1"/>
</dbReference>
<keyword evidence="9" id="KW-0227">DNA damage</keyword>
<evidence type="ECO:0000259" key="22">
    <source>
        <dbReference type="PROSITE" id="PS50290"/>
    </source>
</evidence>
<dbReference type="InterPro" id="IPR057564">
    <property type="entry name" value="HEAT_ATR"/>
</dbReference>
<evidence type="ECO:0000256" key="14">
    <source>
        <dbReference type="ARBA" id="ARBA00023242"/>
    </source>
</evidence>
<dbReference type="PANTHER" id="PTHR11139">
    <property type="entry name" value="ATAXIA TELANGIECTASIA MUTATED ATM -RELATED"/>
    <property type="match status" value="1"/>
</dbReference>
<evidence type="ECO:0000256" key="1">
    <source>
        <dbReference type="ARBA" id="ARBA00004123"/>
    </source>
</evidence>
<dbReference type="PANTHER" id="PTHR11139:SF125">
    <property type="entry name" value="SERINE_THREONINE-PROTEIN KINASE MEC1"/>
    <property type="match status" value="1"/>
</dbReference>
<dbReference type="SMART" id="SM00802">
    <property type="entry name" value="UME"/>
    <property type="match status" value="1"/>
</dbReference>
<dbReference type="PROSITE" id="PS00916">
    <property type="entry name" value="PI3_4_KINASE_2"/>
    <property type="match status" value="1"/>
</dbReference>
<dbReference type="Proteomes" id="UP000800092">
    <property type="component" value="Unassembled WGS sequence"/>
</dbReference>